<dbReference type="InterPro" id="IPR046965">
    <property type="entry name" value="Cyclin_A/B-like"/>
</dbReference>
<dbReference type="Pfam" id="PF00134">
    <property type="entry name" value="Cyclin_N"/>
    <property type="match status" value="1"/>
</dbReference>
<feature type="domain" description="Cyclin C-terminal" evidence="8">
    <location>
        <begin position="532"/>
        <end position="615"/>
    </location>
</feature>
<keyword evidence="2" id="KW-0132">Cell division</keyword>
<feature type="domain" description="Cyclin-like" evidence="7">
    <location>
        <begin position="439"/>
        <end position="523"/>
    </location>
</feature>
<protein>
    <submittedName>
        <fullName evidence="9">Cyclin-B3-1</fullName>
    </submittedName>
</protein>
<comment type="caution">
    <text evidence="9">The sequence shown here is derived from an EMBL/GenBank/DDBJ whole genome shotgun (WGS) entry which is preliminary data.</text>
</comment>
<dbReference type="SMART" id="SM01332">
    <property type="entry name" value="Cyclin_C"/>
    <property type="match status" value="1"/>
</dbReference>
<dbReference type="InterPro" id="IPR036915">
    <property type="entry name" value="Cyclin-like_sf"/>
</dbReference>
<dbReference type="Gene3D" id="1.10.472.10">
    <property type="entry name" value="Cyclin-like"/>
    <property type="match status" value="2"/>
</dbReference>
<feature type="region of interest" description="Disordered" evidence="6">
    <location>
        <begin position="86"/>
        <end position="105"/>
    </location>
</feature>
<dbReference type="GO" id="GO:0051301">
    <property type="term" value="P:cell division"/>
    <property type="evidence" value="ECO:0007669"/>
    <property type="project" value="UniProtKB-KW"/>
</dbReference>
<feature type="compositionally biased region" description="Polar residues" evidence="6">
    <location>
        <begin position="148"/>
        <end position="158"/>
    </location>
</feature>
<dbReference type="InterPro" id="IPR006671">
    <property type="entry name" value="Cyclin_N"/>
</dbReference>
<dbReference type="InterPro" id="IPR039361">
    <property type="entry name" value="Cyclin"/>
</dbReference>
<organism evidence="9 10">
    <name type="scientific">Iris pallida</name>
    <name type="common">Sweet iris</name>
    <dbReference type="NCBI Taxonomy" id="29817"/>
    <lineage>
        <taxon>Eukaryota</taxon>
        <taxon>Viridiplantae</taxon>
        <taxon>Streptophyta</taxon>
        <taxon>Embryophyta</taxon>
        <taxon>Tracheophyta</taxon>
        <taxon>Spermatophyta</taxon>
        <taxon>Magnoliopsida</taxon>
        <taxon>Liliopsida</taxon>
        <taxon>Asparagales</taxon>
        <taxon>Iridaceae</taxon>
        <taxon>Iridoideae</taxon>
        <taxon>Irideae</taxon>
        <taxon>Iris</taxon>
    </lineage>
</organism>
<dbReference type="InterPro" id="IPR004367">
    <property type="entry name" value="Cyclin_C-dom"/>
</dbReference>
<feature type="domain" description="Cyclin-like" evidence="7">
    <location>
        <begin position="536"/>
        <end position="614"/>
    </location>
</feature>
<feature type="region of interest" description="Disordered" evidence="6">
    <location>
        <begin position="125"/>
        <end position="161"/>
    </location>
</feature>
<evidence type="ECO:0000313" key="9">
    <source>
        <dbReference type="EMBL" id="KAJ6846659.1"/>
    </source>
</evidence>
<reference evidence="9" key="1">
    <citation type="journal article" date="2023" name="GigaByte">
        <title>Genome assembly of the bearded iris, Iris pallida Lam.</title>
        <authorList>
            <person name="Bruccoleri R.E."/>
            <person name="Oakeley E.J."/>
            <person name="Faust A.M.E."/>
            <person name="Altorfer M."/>
            <person name="Dessus-Babus S."/>
            <person name="Burckhardt D."/>
            <person name="Oertli M."/>
            <person name="Naumann U."/>
            <person name="Petersen F."/>
            <person name="Wong J."/>
        </authorList>
    </citation>
    <scope>NUCLEOTIDE SEQUENCE</scope>
    <source>
        <strain evidence="9">GSM-AAB239-AS_SAM_17_03QT</strain>
    </source>
</reference>
<dbReference type="EMBL" id="JANAVB010005597">
    <property type="protein sequence ID" value="KAJ6846659.1"/>
    <property type="molecule type" value="Genomic_DNA"/>
</dbReference>
<dbReference type="Pfam" id="PF02984">
    <property type="entry name" value="Cyclin_C"/>
    <property type="match status" value="1"/>
</dbReference>
<evidence type="ECO:0000256" key="5">
    <source>
        <dbReference type="RuleBase" id="RU000383"/>
    </source>
</evidence>
<keyword evidence="3 5" id="KW-0195">Cyclin</keyword>
<dbReference type="PIRSF" id="PIRSF001771">
    <property type="entry name" value="Cyclin_A_B_D_E"/>
    <property type="match status" value="1"/>
</dbReference>
<dbReference type="FunFam" id="1.10.472.10:FF:000057">
    <property type="entry name" value="Cyclin N-terminal domain containing 2"/>
    <property type="match status" value="1"/>
</dbReference>
<evidence type="ECO:0000259" key="7">
    <source>
        <dbReference type="SMART" id="SM00385"/>
    </source>
</evidence>
<evidence type="ECO:0000256" key="6">
    <source>
        <dbReference type="SAM" id="MobiDB-lite"/>
    </source>
</evidence>
<evidence type="ECO:0000256" key="3">
    <source>
        <dbReference type="ARBA" id="ARBA00023127"/>
    </source>
</evidence>
<evidence type="ECO:0000259" key="8">
    <source>
        <dbReference type="SMART" id="SM01332"/>
    </source>
</evidence>
<dbReference type="SUPFAM" id="SSF47954">
    <property type="entry name" value="Cyclin-like"/>
    <property type="match status" value="2"/>
</dbReference>
<dbReference type="InterPro" id="IPR013763">
    <property type="entry name" value="Cyclin-like_dom"/>
</dbReference>
<dbReference type="CDD" id="cd20507">
    <property type="entry name" value="CYCLIN_CCNB1-like_rpt1"/>
    <property type="match status" value="1"/>
</dbReference>
<feature type="compositionally biased region" description="Polar residues" evidence="6">
    <location>
        <begin position="96"/>
        <end position="105"/>
    </location>
</feature>
<dbReference type="Proteomes" id="UP001140949">
    <property type="component" value="Unassembled WGS sequence"/>
</dbReference>
<dbReference type="AlphaFoldDB" id="A0AAX6I074"/>
<proteinExistence type="inferred from homology"/>
<keyword evidence="4" id="KW-0131">Cell cycle</keyword>
<accession>A0AAX6I074</accession>
<evidence type="ECO:0000313" key="10">
    <source>
        <dbReference type="Proteomes" id="UP001140949"/>
    </source>
</evidence>
<dbReference type="GO" id="GO:0044772">
    <property type="term" value="P:mitotic cell cycle phase transition"/>
    <property type="evidence" value="ECO:0007669"/>
    <property type="project" value="InterPro"/>
</dbReference>
<evidence type="ECO:0000256" key="4">
    <source>
        <dbReference type="ARBA" id="ARBA00023306"/>
    </source>
</evidence>
<comment type="similarity">
    <text evidence="1">Belongs to the cyclin family. Cyclin AB subfamily.</text>
</comment>
<sequence>MITTSTALSSKFESLPLQTEKKMVSFKGKPTKLAPIRVFDENAAPKNAKDFKMHSGTSMIRAGVPARKSIPTVGASCAVVAARNDPNGGKGKTHGMGNTTGKCDNSVKTRIGRKALADVSNLDNDQSYRRKNQLSNNPKIVKDKPTRSIAQGKSNSGNFPYKPRISLTKSFVVANVSNKSIRESVKSSVKEGCKRNIRVDTSTTRKMSYEINSSSNHLTKQSRGQTKLVCRGHEANHSNDTSKLIKNHGVKLLRPRLSFTTQKAIAGNPSLKKSIGTIATCTHTNSRPRTPHVKHKSAVEKCSTTKPCVKGEAEPSGSSCDDHGPINSQGCDADKVQFDGSQCSNETVTLVISRSKRSRRKSYTSSLVAKSEILGDGANFVKKDELPIIDDQTNPLEVVEYVDDIYQYYWTTEVQNPLPANYMTLQSDITPKMRGILINWLIEVHHKFQLMQETLFLMVDVLDRVLSILPVKKDELQMVGLTALLLASKYEDYWHPKINELISISANLYTRDQMLDMEKLILRELRFRLNVPTPYVFMLRFLKAAQSDKKLENLAFYLIELCLVEYEALKYRPSLLCASAIYVARCTLQMTPPWTGLLSKYARYEESQLRHLSCY</sequence>
<gene>
    <name evidence="9" type="ORF">M6B38_282630</name>
</gene>
<evidence type="ECO:0000256" key="1">
    <source>
        <dbReference type="ARBA" id="ARBA00006955"/>
    </source>
</evidence>
<name>A0AAX6I074_IRIPA</name>
<keyword evidence="10" id="KW-1185">Reference proteome</keyword>
<dbReference type="PANTHER" id="PTHR10177">
    <property type="entry name" value="CYCLINS"/>
    <property type="match status" value="1"/>
</dbReference>
<dbReference type="SMART" id="SM00385">
    <property type="entry name" value="CYCLIN"/>
    <property type="match status" value="2"/>
</dbReference>
<evidence type="ECO:0000256" key="2">
    <source>
        <dbReference type="ARBA" id="ARBA00022618"/>
    </source>
</evidence>
<dbReference type="GO" id="GO:0016538">
    <property type="term" value="F:cyclin-dependent protein serine/threonine kinase regulator activity"/>
    <property type="evidence" value="ECO:0007669"/>
    <property type="project" value="InterPro"/>
</dbReference>
<reference evidence="9" key="2">
    <citation type="submission" date="2023-04" db="EMBL/GenBank/DDBJ databases">
        <authorList>
            <person name="Bruccoleri R.E."/>
            <person name="Oakeley E.J."/>
            <person name="Faust A.-M."/>
            <person name="Dessus-Babus S."/>
            <person name="Altorfer M."/>
            <person name="Burckhardt D."/>
            <person name="Oertli M."/>
            <person name="Naumann U."/>
            <person name="Petersen F."/>
            <person name="Wong J."/>
        </authorList>
    </citation>
    <scope>NUCLEOTIDE SEQUENCE</scope>
    <source>
        <strain evidence="9">GSM-AAB239-AS_SAM_17_03QT</strain>
        <tissue evidence="9">Leaf</tissue>
    </source>
</reference>